<organism evidence="2 3">
    <name type="scientific">Ditylenchus destructor</name>
    <dbReference type="NCBI Taxonomy" id="166010"/>
    <lineage>
        <taxon>Eukaryota</taxon>
        <taxon>Metazoa</taxon>
        <taxon>Ecdysozoa</taxon>
        <taxon>Nematoda</taxon>
        <taxon>Chromadorea</taxon>
        <taxon>Rhabditida</taxon>
        <taxon>Tylenchina</taxon>
        <taxon>Tylenchomorpha</taxon>
        <taxon>Sphaerularioidea</taxon>
        <taxon>Anguinidae</taxon>
        <taxon>Anguininae</taxon>
        <taxon>Ditylenchus</taxon>
    </lineage>
</organism>
<reference evidence="2" key="1">
    <citation type="submission" date="2022-01" db="EMBL/GenBank/DDBJ databases">
        <title>Genome Sequence Resource for Two Populations of Ditylenchus destructor, the Migratory Endoparasitic Phytonematode.</title>
        <authorList>
            <person name="Zhang H."/>
            <person name="Lin R."/>
            <person name="Xie B."/>
        </authorList>
    </citation>
    <scope>NUCLEOTIDE SEQUENCE</scope>
    <source>
        <strain evidence="2">BazhouSP</strain>
    </source>
</reference>
<evidence type="ECO:0000313" key="3">
    <source>
        <dbReference type="Proteomes" id="UP001201812"/>
    </source>
</evidence>
<feature type="compositionally biased region" description="Polar residues" evidence="1">
    <location>
        <begin position="313"/>
        <end position="324"/>
    </location>
</feature>
<dbReference type="Proteomes" id="UP001201812">
    <property type="component" value="Unassembled WGS sequence"/>
</dbReference>
<keyword evidence="3" id="KW-1185">Reference proteome</keyword>
<dbReference type="EMBL" id="JAKKPZ010000085">
    <property type="protein sequence ID" value="KAI1703264.1"/>
    <property type="molecule type" value="Genomic_DNA"/>
</dbReference>
<proteinExistence type="predicted"/>
<dbReference type="AlphaFoldDB" id="A0AAD4MW17"/>
<comment type="caution">
    <text evidence="2">The sequence shown here is derived from an EMBL/GenBank/DDBJ whole genome shotgun (WGS) entry which is preliminary data.</text>
</comment>
<accession>A0AAD4MW17</accession>
<evidence type="ECO:0000313" key="2">
    <source>
        <dbReference type="EMBL" id="KAI1703264.1"/>
    </source>
</evidence>
<feature type="region of interest" description="Disordered" evidence="1">
    <location>
        <begin position="269"/>
        <end position="330"/>
    </location>
</feature>
<evidence type="ECO:0000256" key="1">
    <source>
        <dbReference type="SAM" id="MobiDB-lite"/>
    </source>
</evidence>
<name>A0AAD4MW17_9BILA</name>
<sequence>MDDHIATTHNGTISDVILSKIPAQEDALKKAIEECRSSSVPQDPVGDEKAPWHQILSEIGDSRISNVRANRAFTAMTTANEPILTQEIQKSRNCGSPVITSDNDIETVAHATVGTPLPWHTKPKQGSSQVKWLQQPHPTMTLKTNTMECVSSHCTSMPYVKRIGDANNVGTSRPNMEIVADSTKNSGKNVIGHEIEPVEQNSPAPKGPKPCARLISISSMEAPSDNKHNTVTSPVIAYNRKRIATVNPYNDPAKTNLKRASMVELMENFSRLDDSNDTTPERKRNNANDGSREINNKSQRSKSVVTKERFDRPTTSAQATLNVSKSKKDTKEPKVENLTIFISDGTASFRTSDGRTHNKAPLSSHFAILKKSKPADNGCKTNIIFIRKWTAKQRPANEVTNKEKTKKIYDSLAQFKAFKDQLYLIAFLWADSNVEATFSRYPSHKKAVSLSVFCDSLFNETRSILVCKELDITLNENWPLSIVTNVADRIQKCTLNLREITSVNGSLHKDFLDELYRIRQMKLPQEIQITLEIHHKVTSEEFVTELKERSRRSTGRYFKFELRSAHVNPFSISPPKCSLKAKRLGTGRLLIEQCPSTPTRPVSASSTRFL</sequence>
<feature type="compositionally biased region" description="Basic and acidic residues" evidence="1">
    <location>
        <begin position="270"/>
        <end position="295"/>
    </location>
</feature>
<protein>
    <submittedName>
        <fullName evidence="2">Uncharacterized protein</fullName>
    </submittedName>
</protein>
<gene>
    <name evidence="2" type="ORF">DdX_14999</name>
</gene>